<dbReference type="InterPro" id="IPR019289">
    <property type="entry name" value="Phage_tail_E/E"/>
</dbReference>
<reference evidence="3" key="1">
    <citation type="submission" date="2017-06" db="EMBL/GenBank/DDBJ databases">
        <authorList>
            <person name="Varghese N."/>
            <person name="Submissions S."/>
        </authorList>
    </citation>
    <scope>NUCLEOTIDE SEQUENCE [LARGE SCALE GENOMIC DNA]</scope>
    <source>
        <strain evidence="3">DSM 26170</strain>
    </source>
</reference>
<evidence type="ECO:0000313" key="4">
    <source>
        <dbReference type="Proteomes" id="UP000292859"/>
    </source>
</evidence>
<proteinExistence type="predicted"/>
<gene>
    <name evidence="2" type="ORF">EYF88_02820</name>
    <name evidence="1" type="ORF">SAMN06265378_10160</name>
</gene>
<reference evidence="2 4" key="3">
    <citation type="submission" date="2019-02" db="EMBL/GenBank/DDBJ databases">
        <authorList>
            <person name="Zhang G."/>
        </authorList>
    </citation>
    <scope>NUCLEOTIDE SEQUENCE [LARGE SCALE GENOMIC DNA]</scope>
    <source>
        <strain evidence="2 4">CMB17</strain>
    </source>
</reference>
<dbReference type="EMBL" id="SIRL01000001">
    <property type="protein sequence ID" value="TBN53143.1"/>
    <property type="molecule type" value="Genomic_DNA"/>
</dbReference>
<dbReference type="EMBL" id="FZNM01000001">
    <property type="protein sequence ID" value="SNR22825.1"/>
    <property type="molecule type" value="Genomic_DNA"/>
</dbReference>
<dbReference type="Pfam" id="PF10109">
    <property type="entry name" value="Phage_TAC_7"/>
    <property type="match status" value="1"/>
</dbReference>
<evidence type="ECO:0000313" key="1">
    <source>
        <dbReference type="EMBL" id="SNR22825.1"/>
    </source>
</evidence>
<accession>A0A238ULB9</accession>
<dbReference type="Proteomes" id="UP000292859">
    <property type="component" value="Unassembled WGS sequence"/>
</dbReference>
<dbReference type="Proteomes" id="UP000198409">
    <property type="component" value="Unassembled WGS sequence"/>
</dbReference>
<dbReference type="RefSeq" id="WP_089386189.1">
    <property type="nucleotide sequence ID" value="NZ_FZNM01000001.1"/>
</dbReference>
<reference evidence="1" key="2">
    <citation type="submission" date="2017-06" db="EMBL/GenBank/DDBJ databases">
        <authorList>
            <person name="Kim H.J."/>
            <person name="Triplett B.A."/>
        </authorList>
    </citation>
    <scope>NUCLEOTIDE SEQUENCE [LARGE SCALE GENOMIC DNA]</scope>
    <source>
        <strain evidence="1">DSM 26170</strain>
    </source>
</reference>
<name>A0A238ULB9_9RHOB</name>
<protein>
    <submittedName>
        <fullName evidence="1">Phage tail assembly chaperone protein, E, or 41 or 14</fullName>
    </submittedName>
    <submittedName>
        <fullName evidence="2">Phage tail assembly protein</fullName>
    </submittedName>
</protein>
<dbReference type="AlphaFoldDB" id="A0A238ULB9"/>
<sequence length="101" mass="10922">MSAKLSDPITLAEPIRRGDETIASVAVRKPDVGALRGMKMVELMRMDVASYCQLLPRITVPSLLPDEIEALDVADLVSLMKETSVFFISQAEMEAIEAAGG</sequence>
<keyword evidence="4" id="KW-1185">Reference proteome</keyword>
<evidence type="ECO:0000313" key="3">
    <source>
        <dbReference type="Proteomes" id="UP000198409"/>
    </source>
</evidence>
<dbReference type="OrthoDB" id="7366507at2"/>
<evidence type="ECO:0000313" key="2">
    <source>
        <dbReference type="EMBL" id="TBN53143.1"/>
    </source>
</evidence>
<organism evidence="1 3">
    <name type="scientific">Paracoccus sediminis</name>
    <dbReference type="NCBI Taxonomy" id="1214787"/>
    <lineage>
        <taxon>Bacteria</taxon>
        <taxon>Pseudomonadati</taxon>
        <taxon>Pseudomonadota</taxon>
        <taxon>Alphaproteobacteria</taxon>
        <taxon>Rhodobacterales</taxon>
        <taxon>Paracoccaceae</taxon>
        <taxon>Paracoccus</taxon>
    </lineage>
</organism>